<dbReference type="PROSITE" id="PS50817">
    <property type="entry name" value="INTEIN_N_TER"/>
    <property type="match status" value="1"/>
</dbReference>
<dbReference type="Gene3D" id="2.170.16.10">
    <property type="entry name" value="Hedgehog/Intein (Hint) domain"/>
    <property type="match status" value="1"/>
</dbReference>
<keyword evidence="2" id="KW-1185">Reference proteome</keyword>
<protein>
    <recommendedName>
        <fullName evidence="3">Hint domain-containing protein</fullName>
    </recommendedName>
</protein>
<dbReference type="Pfam" id="PF07591">
    <property type="entry name" value="PT-HINT"/>
    <property type="match status" value="1"/>
</dbReference>
<accession>A0A4Y8PQG6</accession>
<sequence length="72" mass="7988">MQLLYCGTSVLTDHGEKTIERVALGDMVLAKNPDTGEMAYKAVIQLFNKEIFESWNAVVGNETITTTAQHPF</sequence>
<evidence type="ECO:0000313" key="2">
    <source>
        <dbReference type="Proteomes" id="UP000298246"/>
    </source>
</evidence>
<dbReference type="SUPFAM" id="SSF51294">
    <property type="entry name" value="Hedgehog/intein (Hint) domain"/>
    <property type="match status" value="1"/>
</dbReference>
<name>A0A4Y8PQG6_9BACL</name>
<dbReference type="Proteomes" id="UP000298246">
    <property type="component" value="Unassembled WGS sequence"/>
</dbReference>
<reference evidence="1 2" key="1">
    <citation type="submission" date="2017-03" db="EMBL/GenBank/DDBJ databases">
        <title>Isolation of Levoglucosan Utilizing Bacteria.</title>
        <authorList>
            <person name="Arya A.S."/>
        </authorList>
    </citation>
    <scope>NUCLEOTIDE SEQUENCE [LARGE SCALE GENOMIC DNA]</scope>
    <source>
        <strain evidence="1 2">MEC069</strain>
    </source>
</reference>
<dbReference type="EMBL" id="MYFO01000058">
    <property type="protein sequence ID" value="TFE83084.1"/>
    <property type="molecule type" value="Genomic_DNA"/>
</dbReference>
<evidence type="ECO:0008006" key="3">
    <source>
        <dbReference type="Google" id="ProtNLM"/>
    </source>
</evidence>
<organism evidence="1 2">
    <name type="scientific">Paenibacillus athensensis</name>
    <dbReference type="NCBI Taxonomy" id="1967502"/>
    <lineage>
        <taxon>Bacteria</taxon>
        <taxon>Bacillati</taxon>
        <taxon>Bacillota</taxon>
        <taxon>Bacilli</taxon>
        <taxon>Bacillales</taxon>
        <taxon>Paenibacillaceae</taxon>
        <taxon>Paenibacillus</taxon>
    </lineage>
</organism>
<gene>
    <name evidence="1" type="ORF">B5M42_23810</name>
</gene>
<comment type="caution">
    <text evidence="1">The sequence shown here is derived from an EMBL/GenBank/DDBJ whole genome shotgun (WGS) entry which is preliminary data.</text>
</comment>
<evidence type="ECO:0000313" key="1">
    <source>
        <dbReference type="EMBL" id="TFE83084.1"/>
    </source>
</evidence>
<dbReference type="OrthoDB" id="2666939at2"/>
<dbReference type="InterPro" id="IPR006141">
    <property type="entry name" value="Intein_N"/>
</dbReference>
<dbReference type="InterPro" id="IPR036844">
    <property type="entry name" value="Hint_dom_sf"/>
</dbReference>
<proteinExistence type="predicted"/>
<dbReference type="GO" id="GO:0016539">
    <property type="term" value="P:intein-mediated protein splicing"/>
    <property type="evidence" value="ECO:0007669"/>
    <property type="project" value="InterPro"/>
</dbReference>
<dbReference type="AlphaFoldDB" id="A0A4Y8PQG6"/>